<proteinExistence type="predicted"/>
<keyword evidence="1" id="KW-0472">Membrane</keyword>
<dbReference type="Proteomes" id="UP001600888">
    <property type="component" value="Unassembled WGS sequence"/>
</dbReference>
<accession>A0ABR4F4Y7</accession>
<evidence type="ECO:0000313" key="3">
    <source>
        <dbReference type="Proteomes" id="UP001600888"/>
    </source>
</evidence>
<reference evidence="2 3" key="1">
    <citation type="submission" date="2024-03" db="EMBL/GenBank/DDBJ databases">
        <title>A high-quality draft genome sequence of Diaporthe vaccinii, a causative agent of upright dieback and viscid rot disease in cranberry plants.</title>
        <authorList>
            <person name="Sarrasin M."/>
            <person name="Lang B.F."/>
            <person name="Burger G."/>
        </authorList>
    </citation>
    <scope>NUCLEOTIDE SEQUENCE [LARGE SCALE GENOMIC DNA]</scope>
    <source>
        <strain evidence="2 3">IS7</strain>
    </source>
</reference>
<evidence type="ECO:0000313" key="2">
    <source>
        <dbReference type="EMBL" id="KAL2289760.1"/>
    </source>
</evidence>
<keyword evidence="1" id="KW-0812">Transmembrane</keyword>
<feature type="transmembrane region" description="Helical" evidence="1">
    <location>
        <begin position="36"/>
        <end position="57"/>
    </location>
</feature>
<comment type="caution">
    <text evidence="2">The sequence shown here is derived from an EMBL/GenBank/DDBJ whole genome shotgun (WGS) entry which is preliminary data.</text>
</comment>
<dbReference type="EMBL" id="JBAWTH010000011">
    <property type="protein sequence ID" value="KAL2289760.1"/>
    <property type="molecule type" value="Genomic_DNA"/>
</dbReference>
<evidence type="ECO:0000256" key="1">
    <source>
        <dbReference type="SAM" id="Phobius"/>
    </source>
</evidence>
<keyword evidence="1" id="KW-1133">Transmembrane helix</keyword>
<organism evidence="2 3">
    <name type="scientific">Diaporthe vaccinii</name>
    <dbReference type="NCBI Taxonomy" id="105482"/>
    <lineage>
        <taxon>Eukaryota</taxon>
        <taxon>Fungi</taxon>
        <taxon>Dikarya</taxon>
        <taxon>Ascomycota</taxon>
        <taxon>Pezizomycotina</taxon>
        <taxon>Sordariomycetes</taxon>
        <taxon>Sordariomycetidae</taxon>
        <taxon>Diaporthales</taxon>
        <taxon>Diaporthaceae</taxon>
        <taxon>Diaporthe</taxon>
        <taxon>Diaporthe eres species complex</taxon>
    </lineage>
</organism>
<protein>
    <submittedName>
        <fullName evidence="2">Uncharacterized protein</fullName>
    </submittedName>
</protein>
<keyword evidence="3" id="KW-1185">Reference proteome</keyword>
<gene>
    <name evidence="2" type="ORF">FJTKL_01082</name>
</gene>
<sequence>MSPGSHAPIGVITEPTGDKTCMRRVRSSFRAAEKRAWVALFTTTLSSVGGYFLYMFMRGAHGWSEGMKKGVWERHGETNPPSHLAGRFSTVCCCLDMGRVEADLFMVGFHLAQHHLM</sequence>
<name>A0ABR4F4Y7_9PEZI</name>